<evidence type="ECO:0000256" key="3">
    <source>
        <dbReference type="ARBA" id="ARBA00022705"/>
    </source>
</evidence>
<name>A0ABX9KE83_9FUSO</name>
<evidence type="ECO:0000313" key="6">
    <source>
        <dbReference type="EMBL" id="REI39695.1"/>
    </source>
</evidence>
<keyword evidence="2" id="KW-0548">Nucleotidyltransferase</keyword>
<protein>
    <recommendedName>
        <fullName evidence="5">DNA polymerase III delta subunit-like C-terminal domain-containing protein</fullName>
    </recommendedName>
</protein>
<evidence type="ECO:0000256" key="2">
    <source>
        <dbReference type="ARBA" id="ARBA00022695"/>
    </source>
</evidence>
<keyword evidence="4" id="KW-0239">DNA-directed DNA polymerase</keyword>
<keyword evidence="3" id="KW-0235">DNA replication</keyword>
<dbReference type="RefSeq" id="WP_114643446.1">
    <property type="nucleotide sequence ID" value="NZ_JAACIO010000033.1"/>
</dbReference>
<dbReference type="InterPro" id="IPR048466">
    <property type="entry name" value="DNA_pol3_delta-like_C"/>
</dbReference>
<accession>A0ABX9KE83</accession>
<keyword evidence="7" id="KW-1185">Reference proteome</keyword>
<gene>
    <name evidence="6" type="ORF">DYH56_13705</name>
</gene>
<evidence type="ECO:0000259" key="5">
    <source>
        <dbReference type="Pfam" id="PF21694"/>
    </source>
</evidence>
<evidence type="ECO:0000256" key="4">
    <source>
        <dbReference type="ARBA" id="ARBA00022932"/>
    </source>
</evidence>
<evidence type="ECO:0000313" key="7">
    <source>
        <dbReference type="Proteomes" id="UP000263486"/>
    </source>
</evidence>
<dbReference type="EMBL" id="QUAJ01000034">
    <property type="protein sequence ID" value="REI39695.1"/>
    <property type="molecule type" value="Genomic_DNA"/>
</dbReference>
<sequence length="323" mass="37418">MNYLIIGDSTTELVYKDLLGKLTVETPNILQKTFDASLKEEELFFQSISINSMFGGKELLILKRAEKIDKIWNFFKAMNNFNILNKDIIIIYNSSLNEFGKEVKPFPKKARKEVEGNFKLMEVSDKDGNTTINYIMNTLNVDKPAAVKFKDMVGGDLSTLRQEMQKVNTFLDGEVFAFEKVINILTVSKEYNTFDMVKEVLQGKKENTLLHLKKSKEHIFFLNIFMGELLNLLKLRVLFEEGTIKSTRNYNSFKVAFENNKNLFKNKRGFSHPYVIFLKLPLIERFDSDALQKYLNKVLDIEAKFKSGNGELDLMLETFILEV</sequence>
<feature type="domain" description="DNA polymerase III delta subunit-like C-terminal" evidence="5">
    <location>
        <begin position="192"/>
        <end position="322"/>
    </location>
</feature>
<dbReference type="InterPro" id="IPR005790">
    <property type="entry name" value="DNA_polIII_delta"/>
</dbReference>
<dbReference type="PANTHER" id="PTHR34388:SF1">
    <property type="entry name" value="DNA POLYMERASE III SUBUNIT DELTA"/>
    <property type="match status" value="1"/>
</dbReference>
<dbReference type="PANTHER" id="PTHR34388">
    <property type="entry name" value="DNA POLYMERASE III SUBUNIT DELTA"/>
    <property type="match status" value="1"/>
</dbReference>
<keyword evidence="1" id="KW-0808">Transferase</keyword>
<evidence type="ECO:0000256" key="1">
    <source>
        <dbReference type="ARBA" id="ARBA00022679"/>
    </source>
</evidence>
<proteinExistence type="predicted"/>
<reference evidence="6 7" key="1">
    <citation type="submission" date="2018-08" db="EMBL/GenBank/DDBJ databases">
        <title>Draft genome sequence of Psychrilyobacter sp. strain SD5 isolated from Black Sea water.</title>
        <authorList>
            <person name="Yadav S."/>
            <person name="Villanueva L."/>
            <person name="Damste J.S.S."/>
        </authorList>
    </citation>
    <scope>NUCLEOTIDE SEQUENCE [LARGE SCALE GENOMIC DNA]</scope>
    <source>
        <strain evidence="6 7">SD5</strain>
    </source>
</reference>
<organism evidence="6 7">
    <name type="scientific">Psychrilyobacter piezotolerans</name>
    <dbReference type="NCBI Taxonomy" id="2293438"/>
    <lineage>
        <taxon>Bacteria</taxon>
        <taxon>Fusobacteriati</taxon>
        <taxon>Fusobacteriota</taxon>
        <taxon>Fusobacteriia</taxon>
        <taxon>Fusobacteriales</taxon>
        <taxon>Fusobacteriaceae</taxon>
        <taxon>Psychrilyobacter</taxon>
    </lineage>
</organism>
<comment type="caution">
    <text evidence="6">The sequence shown here is derived from an EMBL/GenBank/DDBJ whole genome shotgun (WGS) entry which is preliminary data.</text>
</comment>
<dbReference type="Proteomes" id="UP000263486">
    <property type="component" value="Unassembled WGS sequence"/>
</dbReference>
<dbReference type="Gene3D" id="1.20.272.10">
    <property type="match status" value="1"/>
</dbReference>
<dbReference type="Pfam" id="PF21694">
    <property type="entry name" value="DNA_pol3_delta_C"/>
    <property type="match status" value="1"/>
</dbReference>